<dbReference type="Pfam" id="PF00344">
    <property type="entry name" value="SecY"/>
    <property type="match status" value="1"/>
</dbReference>
<evidence type="ECO:0000256" key="2">
    <source>
        <dbReference type="ARBA" id="ARBA00005751"/>
    </source>
</evidence>
<proteinExistence type="inferred from homology"/>
<evidence type="ECO:0000256" key="3">
    <source>
        <dbReference type="ARBA" id="ARBA00022448"/>
    </source>
</evidence>
<dbReference type="PROSITE" id="PS00756">
    <property type="entry name" value="SECY_2"/>
    <property type="match status" value="1"/>
</dbReference>
<dbReference type="SUPFAM" id="SSF103491">
    <property type="entry name" value="Preprotein translocase SecY subunit"/>
    <property type="match status" value="1"/>
</dbReference>
<protein>
    <recommendedName>
        <fullName evidence="9 10">Protein translocase subunit SecY</fullName>
    </recommendedName>
</protein>
<reference evidence="14 15" key="1">
    <citation type="journal article" date="2016" name="Nat. Commun.">
        <title>Thousands of microbial genomes shed light on interconnected biogeochemical processes in an aquifer system.</title>
        <authorList>
            <person name="Anantharaman K."/>
            <person name="Brown C.T."/>
            <person name="Hug L.A."/>
            <person name="Sharon I."/>
            <person name="Castelle C.J."/>
            <person name="Probst A.J."/>
            <person name="Thomas B.C."/>
            <person name="Singh A."/>
            <person name="Wilkins M.J."/>
            <person name="Karaoz U."/>
            <person name="Brodie E.L."/>
            <person name="Williams K.H."/>
            <person name="Hubbard S.S."/>
            <person name="Banfield J.F."/>
        </authorList>
    </citation>
    <scope>NUCLEOTIDE SEQUENCE [LARGE SCALE GENOMIC DNA]</scope>
</reference>
<dbReference type="InterPro" id="IPR026593">
    <property type="entry name" value="SecY"/>
</dbReference>
<keyword evidence="10" id="KW-1003">Cell membrane</keyword>
<evidence type="ECO:0000256" key="5">
    <source>
        <dbReference type="ARBA" id="ARBA00022927"/>
    </source>
</evidence>
<dbReference type="GO" id="GO:0006605">
    <property type="term" value="P:protein targeting"/>
    <property type="evidence" value="ECO:0007669"/>
    <property type="project" value="UniProtKB-UniRule"/>
</dbReference>
<feature type="transmembrane region" description="Helical" evidence="10">
    <location>
        <begin position="263"/>
        <end position="286"/>
    </location>
</feature>
<sequence>MWQTVTQIFKHKDLRGKILYTLLLLVIFRVVSLIPIPGVDLDQLGQLFAQNQFLGLVDIFSGGSLGNFSIALMGVAPYINASIIMQLMTMAIPSVEALSKEGEYGRRKINQYTRYLTVPLAFLQSYGMITLLQRSEFQILGDLGIYRLLAILITVTAGTIFVMWLGELISEFGVGNGISLIIFLGIISRLPSIVSSAAAAFDADQLMRMAVFAALAVFTIYFVVYIMEGQRNIPISYAGRARGNRLMGGMTTHLPLKINQAGVIPIIFALSLLVFPSLLASLLASARSDWLASSAGFIQKLFEDQLFYGILYFVLVVFFTYFYTWVIFKPTNVAENLQKSGGFIPGIRPGKQTVEFLSYISNRITLAGSIFLAFIAVMPLLIQLFIRMPSLTLGGTSLLIVVSVALETMRQVRAQLIMKQYENF</sequence>
<dbReference type="STRING" id="1798535.A2V68_01985"/>
<accession>A0A1F4NSS7</accession>
<evidence type="ECO:0000256" key="9">
    <source>
        <dbReference type="ARBA" id="ARBA00039733"/>
    </source>
</evidence>
<keyword evidence="6 10" id="KW-1133">Transmembrane helix</keyword>
<feature type="transmembrane region" description="Helical" evidence="10">
    <location>
        <begin position="115"/>
        <end position="133"/>
    </location>
</feature>
<dbReference type="GO" id="GO:0043952">
    <property type="term" value="P:protein transport by the Sec complex"/>
    <property type="evidence" value="ECO:0007669"/>
    <property type="project" value="UniProtKB-UniRule"/>
</dbReference>
<feature type="transmembrane region" description="Helical" evidence="10">
    <location>
        <begin position="207"/>
        <end position="227"/>
    </location>
</feature>
<evidence type="ECO:0000256" key="1">
    <source>
        <dbReference type="ARBA" id="ARBA00004141"/>
    </source>
</evidence>
<dbReference type="AlphaFoldDB" id="A0A1F4NSS7"/>
<feature type="transmembrane region" description="Helical" evidence="10">
    <location>
        <begin position="18"/>
        <end position="39"/>
    </location>
</feature>
<evidence type="ECO:0000256" key="11">
    <source>
        <dbReference type="RuleBase" id="RU000537"/>
    </source>
</evidence>
<organism evidence="14 15">
    <name type="scientific">candidate division Kazan bacterium RBG_13_50_9</name>
    <dbReference type="NCBI Taxonomy" id="1798535"/>
    <lineage>
        <taxon>Bacteria</taxon>
        <taxon>Bacteria division Kazan-3B-28</taxon>
    </lineage>
</organism>
<evidence type="ECO:0000256" key="10">
    <source>
        <dbReference type="HAMAP-Rule" id="MF_01465"/>
    </source>
</evidence>
<keyword evidence="5 10" id="KW-0653">Protein transport</keyword>
<dbReference type="NCBIfam" id="TIGR00967">
    <property type="entry name" value="3a0501s007"/>
    <property type="match status" value="1"/>
</dbReference>
<dbReference type="InterPro" id="IPR030659">
    <property type="entry name" value="SecY_CS"/>
</dbReference>
<keyword evidence="7 10" id="KW-0811">Translocation</keyword>
<evidence type="ECO:0000256" key="12">
    <source>
        <dbReference type="RuleBase" id="RU003484"/>
    </source>
</evidence>
<name>A0A1F4NSS7_UNCK3</name>
<comment type="function">
    <text evidence="10 11">The central subunit of the protein translocation channel SecYEG. Consists of two halves formed by TMs 1-5 and 6-10. These two domains form a lateral gate at the front which open onto the bilayer between TMs 2 and 7, and are clamped together by SecE at the back. The channel is closed by both a pore ring composed of hydrophobic SecY resides and a short helix (helix 2A) on the extracellular side of the membrane which forms a plug. The plug probably moves laterally to allow the channel to open. The ring and the pore may move independently.</text>
</comment>
<evidence type="ECO:0000313" key="15">
    <source>
        <dbReference type="Proteomes" id="UP000176651"/>
    </source>
</evidence>
<comment type="similarity">
    <text evidence="2 10 13">Belongs to the SecY/SEC61-alpha family.</text>
</comment>
<keyword evidence="4 10" id="KW-0812">Transmembrane</keyword>
<comment type="caution">
    <text evidence="14">The sequence shown here is derived from an EMBL/GenBank/DDBJ whole genome shotgun (WGS) entry which is preliminary data.</text>
</comment>
<feature type="transmembrane region" description="Helical" evidence="10">
    <location>
        <begin position="178"/>
        <end position="201"/>
    </location>
</feature>
<keyword evidence="8 10" id="KW-0472">Membrane</keyword>
<evidence type="ECO:0000256" key="7">
    <source>
        <dbReference type="ARBA" id="ARBA00023010"/>
    </source>
</evidence>
<dbReference type="GO" id="GO:0005886">
    <property type="term" value="C:plasma membrane"/>
    <property type="evidence" value="ECO:0007669"/>
    <property type="project" value="UniProtKB-SubCell"/>
</dbReference>
<evidence type="ECO:0000256" key="8">
    <source>
        <dbReference type="ARBA" id="ARBA00023136"/>
    </source>
</evidence>
<evidence type="ECO:0000256" key="4">
    <source>
        <dbReference type="ARBA" id="ARBA00022692"/>
    </source>
</evidence>
<feature type="transmembrane region" description="Helical" evidence="10">
    <location>
        <begin position="306"/>
        <end position="328"/>
    </location>
</feature>
<comment type="subcellular location">
    <subcellularLocation>
        <location evidence="10">Cell membrane</location>
        <topology evidence="10">Multi-pass membrane protein</topology>
    </subcellularLocation>
    <subcellularLocation>
        <location evidence="1 12">Membrane</location>
        <topology evidence="1 12">Multi-pass membrane protein</topology>
    </subcellularLocation>
</comment>
<dbReference type="EMBL" id="META01000002">
    <property type="protein sequence ID" value="OGB74450.1"/>
    <property type="molecule type" value="Genomic_DNA"/>
</dbReference>
<dbReference type="HAMAP" id="MF_01465">
    <property type="entry name" value="SecY"/>
    <property type="match status" value="1"/>
</dbReference>
<feature type="transmembrane region" description="Helical" evidence="10">
    <location>
        <begin position="364"/>
        <end position="386"/>
    </location>
</feature>
<dbReference type="PROSITE" id="PS00755">
    <property type="entry name" value="SECY_1"/>
    <property type="match status" value="1"/>
</dbReference>
<feature type="transmembrane region" description="Helical" evidence="10">
    <location>
        <begin position="145"/>
        <end position="166"/>
    </location>
</feature>
<evidence type="ECO:0000256" key="6">
    <source>
        <dbReference type="ARBA" id="ARBA00022989"/>
    </source>
</evidence>
<dbReference type="InterPro" id="IPR002208">
    <property type="entry name" value="SecY/SEC61-alpha"/>
</dbReference>
<feature type="transmembrane region" description="Helical" evidence="10">
    <location>
        <begin position="392"/>
        <end position="409"/>
    </location>
</feature>
<dbReference type="Proteomes" id="UP000176651">
    <property type="component" value="Unassembled WGS sequence"/>
</dbReference>
<gene>
    <name evidence="10" type="primary">secY</name>
    <name evidence="14" type="ORF">A2V68_01985</name>
</gene>
<comment type="subunit">
    <text evidence="10">Component of the Sec protein translocase complex. Heterotrimer consisting of SecY, SecE and SecG subunits. The heterotrimers can form oligomers, although 1 heterotrimer is thought to be able to translocate proteins. Interacts with the ribosome. Interacts with SecDF, and other proteins may be involved. Interacts with SecA.</text>
</comment>
<dbReference type="PANTHER" id="PTHR10906">
    <property type="entry name" value="SECY/SEC61-ALPHA FAMILY MEMBER"/>
    <property type="match status" value="1"/>
</dbReference>
<dbReference type="FunFam" id="1.10.3370.10:FF:000001">
    <property type="entry name" value="Preprotein translocase subunit SecY"/>
    <property type="match status" value="1"/>
</dbReference>
<evidence type="ECO:0000313" key="14">
    <source>
        <dbReference type="EMBL" id="OGB74450.1"/>
    </source>
</evidence>
<dbReference type="Gene3D" id="1.10.3370.10">
    <property type="entry name" value="SecY subunit domain"/>
    <property type="match status" value="1"/>
</dbReference>
<dbReference type="InterPro" id="IPR023201">
    <property type="entry name" value="SecY_dom_sf"/>
</dbReference>
<keyword evidence="3 10" id="KW-0813">Transport</keyword>
<feature type="transmembrane region" description="Helical" evidence="10">
    <location>
        <begin position="59"/>
        <end position="79"/>
    </location>
</feature>
<dbReference type="PIRSF" id="PIRSF004557">
    <property type="entry name" value="SecY"/>
    <property type="match status" value="1"/>
</dbReference>
<evidence type="ECO:0000256" key="13">
    <source>
        <dbReference type="RuleBase" id="RU004349"/>
    </source>
</evidence>
<dbReference type="PRINTS" id="PR00303">
    <property type="entry name" value="SECYTRNLCASE"/>
</dbReference>
<dbReference type="GO" id="GO:0065002">
    <property type="term" value="P:intracellular protein transmembrane transport"/>
    <property type="evidence" value="ECO:0007669"/>
    <property type="project" value="UniProtKB-UniRule"/>
</dbReference>